<dbReference type="AlphaFoldDB" id="A0A392VJR1"/>
<evidence type="ECO:0000313" key="1">
    <source>
        <dbReference type="EMBL" id="MCI88147.1"/>
    </source>
</evidence>
<sequence length="21" mass="2532">YTHFESDEGDKVLAWFRAFGR</sequence>
<dbReference type="Proteomes" id="UP000265520">
    <property type="component" value="Unassembled WGS sequence"/>
</dbReference>
<name>A0A392VJR1_9FABA</name>
<proteinExistence type="predicted"/>
<reference evidence="1 2" key="1">
    <citation type="journal article" date="2018" name="Front. Plant Sci.">
        <title>Red Clover (Trifolium pratense) and Zigzag Clover (T. medium) - A Picture of Genomic Similarities and Differences.</title>
        <authorList>
            <person name="Dluhosova J."/>
            <person name="Istvanek J."/>
            <person name="Nedelnik J."/>
            <person name="Repkova J."/>
        </authorList>
    </citation>
    <scope>NUCLEOTIDE SEQUENCE [LARGE SCALE GENOMIC DNA]</scope>
    <source>
        <strain evidence="2">cv. 10/8</strain>
        <tissue evidence="1">Leaf</tissue>
    </source>
</reference>
<dbReference type="EMBL" id="LXQA011185286">
    <property type="protein sequence ID" value="MCI88147.1"/>
    <property type="molecule type" value="Genomic_DNA"/>
</dbReference>
<evidence type="ECO:0000313" key="2">
    <source>
        <dbReference type="Proteomes" id="UP000265520"/>
    </source>
</evidence>
<protein>
    <submittedName>
        <fullName evidence="1">Uncharacterized protein</fullName>
    </submittedName>
</protein>
<organism evidence="1 2">
    <name type="scientific">Trifolium medium</name>
    <dbReference type="NCBI Taxonomy" id="97028"/>
    <lineage>
        <taxon>Eukaryota</taxon>
        <taxon>Viridiplantae</taxon>
        <taxon>Streptophyta</taxon>
        <taxon>Embryophyta</taxon>
        <taxon>Tracheophyta</taxon>
        <taxon>Spermatophyta</taxon>
        <taxon>Magnoliopsida</taxon>
        <taxon>eudicotyledons</taxon>
        <taxon>Gunneridae</taxon>
        <taxon>Pentapetalae</taxon>
        <taxon>rosids</taxon>
        <taxon>fabids</taxon>
        <taxon>Fabales</taxon>
        <taxon>Fabaceae</taxon>
        <taxon>Papilionoideae</taxon>
        <taxon>50 kb inversion clade</taxon>
        <taxon>NPAAA clade</taxon>
        <taxon>Hologalegina</taxon>
        <taxon>IRL clade</taxon>
        <taxon>Trifolieae</taxon>
        <taxon>Trifolium</taxon>
    </lineage>
</organism>
<accession>A0A392VJR1</accession>
<feature type="non-terminal residue" evidence="1">
    <location>
        <position position="1"/>
    </location>
</feature>
<comment type="caution">
    <text evidence="1">The sequence shown here is derived from an EMBL/GenBank/DDBJ whole genome shotgun (WGS) entry which is preliminary data.</text>
</comment>
<keyword evidence="2" id="KW-1185">Reference proteome</keyword>